<evidence type="ECO:0000313" key="1">
    <source>
        <dbReference type="EMBL" id="SCY06898.1"/>
    </source>
</evidence>
<accession>A0A1G5CXC3</accession>
<reference evidence="1 2" key="1">
    <citation type="submission" date="2016-10" db="EMBL/GenBank/DDBJ databases">
        <authorList>
            <person name="de Groot N.N."/>
        </authorList>
    </citation>
    <scope>NUCLEOTIDE SEQUENCE [LARGE SCALE GENOMIC DNA]</scope>
    <source>
        <strain evidence="1 2">AA1</strain>
    </source>
</reference>
<sequence length="295" mass="33454">MKRVAISLVVITALSTALYFGTKQVQRWKSSSVQEAVEQEQERWMVDVETLKGEVKDLREELYSDTSMETHEQKVSEVLGTPEGIAPPRTAGSNGCSDSEKRLIAFFDYLGKKYPSDQAPLARFQSAIQRLAATPPEIVEKDLDTLALFRNIAHLYRTLGAKDLVVFKRILEQEPDAVEAFLPDLYTVMMDGSCTQVVPAASTREVDTLYATYFLNTLAGRSYLLRRDSRYRILATYYAVRVLHQADLSGTNIYGVDVHSILERLQSDIALYKGLARQKEYLATLEKINVHYRNR</sequence>
<dbReference type="RefSeq" id="WP_139163879.1">
    <property type="nucleotide sequence ID" value="NZ_FMUX01000003.1"/>
</dbReference>
<dbReference type="EMBL" id="FMUX01000003">
    <property type="protein sequence ID" value="SCY06898.1"/>
    <property type="molecule type" value="Genomic_DNA"/>
</dbReference>
<dbReference type="AlphaFoldDB" id="A0A1G5CXC3"/>
<protein>
    <submittedName>
        <fullName evidence="1">Uncharacterized protein</fullName>
    </submittedName>
</protein>
<gene>
    <name evidence="1" type="ORF">SAMN05216233_103261</name>
</gene>
<organism evidence="1 2">
    <name type="scientific">Desulfoluna spongiiphila</name>
    <dbReference type="NCBI Taxonomy" id="419481"/>
    <lineage>
        <taxon>Bacteria</taxon>
        <taxon>Pseudomonadati</taxon>
        <taxon>Thermodesulfobacteriota</taxon>
        <taxon>Desulfobacteria</taxon>
        <taxon>Desulfobacterales</taxon>
        <taxon>Desulfolunaceae</taxon>
        <taxon>Desulfoluna</taxon>
    </lineage>
</organism>
<keyword evidence="2" id="KW-1185">Reference proteome</keyword>
<dbReference type="Proteomes" id="UP000198870">
    <property type="component" value="Unassembled WGS sequence"/>
</dbReference>
<evidence type="ECO:0000313" key="2">
    <source>
        <dbReference type="Proteomes" id="UP000198870"/>
    </source>
</evidence>
<dbReference type="STRING" id="419481.SAMN05216233_103261"/>
<proteinExistence type="predicted"/>
<name>A0A1G5CXC3_9BACT</name>